<dbReference type="PANTHER" id="PTHR43540">
    <property type="entry name" value="PEROXYUREIDOACRYLATE/UREIDOACRYLATE AMIDOHYDROLASE-RELATED"/>
    <property type="match status" value="1"/>
</dbReference>
<proteinExistence type="inferred from homology"/>
<dbReference type="RefSeq" id="WP_284241244.1">
    <property type="nucleotide sequence ID" value="NZ_BSSQ01000019.1"/>
</dbReference>
<accession>A0ABQ6GJ04</accession>
<dbReference type="InterPro" id="IPR036380">
    <property type="entry name" value="Isochorismatase-like_sf"/>
</dbReference>
<dbReference type="SUPFAM" id="SSF52499">
    <property type="entry name" value="Isochorismatase-like hydrolases"/>
    <property type="match status" value="1"/>
</dbReference>
<dbReference type="PANTHER" id="PTHR43540:SF14">
    <property type="entry name" value="ISOCHORISMATASE"/>
    <property type="match status" value="1"/>
</dbReference>
<comment type="similarity">
    <text evidence="1">Belongs to the isochorismatase family.</text>
</comment>
<evidence type="ECO:0000256" key="1">
    <source>
        <dbReference type="ARBA" id="ARBA00006336"/>
    </source>
</evidence>
<organism evidence="4 5">
    <name type="scientific">Paenibacillus glycanilyticus</name>
    <dbReference type="NCBI Taxonomy" id="126569"/>
    <lineage>
        <taxon>Bacteria</taxon>
        <taxon>Bacillati</taxon>
        <taxon>Bacillota</taxon>
        <taxon>Bacilli</taxon>
        <taxon>Bacillales</taxon>
        <taxon>Paenibacillaceae</taxon>
        <taxon>Paenibacillus</taxon>
    </lineage>
</organism>
<keyword evidence="5" id="KW-1185">Reference proteome</keyword>
<dbReference type="Gene3D" id="3.40.50.850">
    <property type="entry name" value="Isochorismatase-like"/>
    <property type="match status" value="1"/>
</dbReference>
<comment type="caution">
    <text evidence="4">The sequence shown here is derived from an EMBL/GenBank/DDBJ whole genome shotgun (WGS) entry which is preliminary data.</text>
</comment>
<sequence length="176" mass="19619">MSKETALMVIDVQVGMYMFPEEYPVFEGEQLLERINLLLAKARENETPVIFVQHNEDEEGPLATRSPGWEIHPALVQAAGDLIVQKFEPDAFHETNLQQELEARGIKKLVLTGMQTDYCVNATCWRAVDLGYEVTVVADAHSTFGQGGRTAEQIIAEHNEAFGQIAVLKETAALEF</sequence>
<name>A0ABQ6GJ04_9BACL</name>
<dbReference type="InterPro" id="IPR000868">
    <property type="entry name" value="Isochorismatase-like_dom"/>
</dbReference>
<evidence type="ECO:0000313" key="4">
    <source>
        <dbReference type="EMBL" id="GLX70470.1"/>
    </source>
</evidence>
<evidence type="ECO:0000259" key="3">
    <source>
        <dbReference type="Pfam" id="PF00857"/>
    </source>
</evidence>
<evidence type="ECO:0000256" key="2">
    <source>
        <dbReference type="ARBA" id="ARBA00022801"/>
    </source>
</evidence>
<gene>
    <name evidence="4" type="ORF">MU1_48160</name>
</gene>
<reference evidence="4 5" key="1">
    <citation type="submission" date="2023-03" db="EMBL/GenBank/DDBJ databases">
        <title>Draft genome sequence of the bacteria which degrade cell wall of Tricholomamatutake.</title>
        <authorList>
            <person name="Konishi Y."/>
            <person name="Fukuta Y."/>
            <person name="Shirasaka N."/>
        </authorList>
    </citation>
    <scope>NUCLEOTIDE SEQUENCE [LARGE SCALE GENOMIC DNA]</scope>
    <source>
        <strain evidence="5">mu1</strain>
    </source>
</reference>
<feature type="domain" description="Isochorismatase-like" evidence="3">
    <location>
        <begin position="5"/>
        <end position="149"/>
    </location>
</feature>
<dbReference type="Pfam" id="PF00857">
    <property type="entry name" value="Isochorismatase"/>
    <property type="match status" value="1"/>
</dbReference>
<dbReference type="InterPro" id="IPR050272">
    <property type="entry name" value="Isochorismatase-like_hydrls"/>
</dbReference>
<keyword evidence="2" id="KW-0378">Hydrolase</keyword>
<dbReference type="EMBL" id="BSSQ01000019">
    <property type="protein sequence ID" value="GLX70470.1"/>
    <property type="molecule type" value="Genomic_DNA"/>
</dbReference>
<evidence type="ECO:0000313" key="5">
    <source>
        <dbReference type="Proteomes" id="UP001157114"/>
    </source>
</evidence>
<protein>
    <submittedName>
        <fullName evidence="4">Isochorismatase</fullName>
    </submittedName>
</protein>
<dbReference type="Proteomes" id="UP001157114">
    <property type="component" value="Unassembled WGS sequence"/>
</dbReference>
<dbReference type="CDD" id="cd01014">
    <property type="entry name" value="nicotinamidase_related"/>
    <property type="match status" value="1"/>
</dbReference>